<dbReference type="InterPro" id="IPR016130">
    <property type="entry name" value="Tyr_Pase_AS"/>
</dbReference>
<dbReference type="InterPro" id="IPR020422">
    <property type="entry name" value="TYR_PHOSPHATASE_DUAL_dom"/>
</dbReference>
<dbReference type="PANTHER" id="PTHR45961">
    <property type="entry name" value="IP21249P"/>
    <property type="match status" value="1"/>
</dbReference>
<dbReference type="CDD" id="cd14514">
    <property type="entry name" value="DUSP14-like"/>
    <property type="match status" value="1"/>
</dbReference>
<dbReference type="Gene3D" id="3.90.190.10">
    <property type="entry name" value="Protein tyrosine phosphatase superfamily"/>
    <property type="match status" value="1"/>
</dbReference>
<dbReference type="AlphaFoldDB" id="A0A915E7N6"/>
<evidence type="ECO:0000256" key="2">
    <source>
        <dbReference type="ARBA" id="ARBA00022801"/>
    </source>
</evidence>
<protein>
    <submittedName>
        <fullName evidence="8">Protein-tyrosine-phosphatase</fullName>
    </submittedName>
</protein>
<keyword evidence="7" id="KW-1185">Reference proteome</keyword>
<proteinExistence type="inferred from homology"/>
<organism evidence="7 8">
    <name type="scientific">Ditylenchus dipsaci</name>
    <dbReference type="NCBI Taxonomy" id="166011"/>
    <lineage>
        <taxon>Eukaryota</taxon>
        <taxon>Metazoa</taxon>
        <taxon>Ecdysozoa</taxon>
        <taxon>Nematoda</taxon>
        <taxon>Chromadorea</taxon>
        <taxon>Rhabditida</taxon>
        <taxon>Tylenchina</taxon>
        <taxon>Tylenchomorpha</taxon>
        <taxon>Sphaerularioidea</taxon>
        <taxon>Anguinidae</taxon>
        <taxon>Anguininae</taxon>
        <taxon>Ditylenchus</taxon>
    </lineage>
</organism>
<evidence type="ECO:0000256" key="4">
    <source>
        <dbReference type="SAM" id="MobiDB-lite"/>
    </source>
</evidence>
<dbReference type="InterPro" id="IPR052103">
    <property type="entry name" value="Dual_spec_Phospatases"/>
</dbReference>
<reference evidence="8" key="1">
    <citation type="submission" date="2022-11" db="UniProtKB">
        <authorList>
            <consortium name="WormBaseParasite"/>
        </authorList>
    </citation>
    <scope>IDENTIFICATION</scope>
</reference>
<dbReference type="PROSITE" id="PS50054">
    <property type="entry name" value="TYR_PHOSPHATASE_DUAL"/>
    <property type="match status" value="1"/>
</dbReference>
<dbReference type="SMART" id="SM00195">
    <property type="entry name" value="DSPc"/>
    <property type="match status" value="1"/>
</dbReference>
<keyword evidence="3" id="KW-0904">Protein phosphatase</keyword>
<dbReference type="PROSITE" id="PS50056">
    <property type="entry name" value="TYR_PHOSPHATASE_2"/>
    <property type="match status" value="1"/>
</dbReference>
<feature type="compositionally biased region" description="Basic and acidic residues" evidence="4">
    <location>
        <begin position="188"/>
        <end position="199"/>
    </location>
</feature>
<dbReference type="GO" id="GO:0005737">
    <property type="term" value="C:cytoplasm"/>
    <property type="evidence" value="ECO:0007669"/>
    <property type="project" value="TreeGrafter"/>
</dbReference>
<feature type="domain" description="Tyrosine specific protein phosphatases" evidence="6">
    <location>
        <begin position="72"/>
        <end position="134"/>
    </location>
</feature>
<keyword evidence="2" id="KW-0378">Hydrolase</keyword>
<dbReference type="PROSITE" id="PS00383">
    <property type="entry name" value="TYR_PHOSPHATASE_1"/>
    <property type="match status" value="1"/>
</dbReference>
<feature type="domain" description="Tyrosine-protein phosphatase" evidence="5">
    <location>
        <begin position="14"/>
        <end position="155"/>
    </location>
</feature>
<evidence type="ECO:0000256" key="3">
    <source>
        <dbReference type="ARBA" id="ARBA00022912"/>
    </source>
</evidence>
<dbReference type="GO" id="GO:0004721">
    <property type="term" value="F:phosphoprotein phosphatase activity"/>
    <property type="evidence" value="ECO:0007669"/>
    <property type="project" value="UniProtKB-KW"/>
</dbReference>
<dbReference type="InterPro" id="IPR000340">
    <property type="entry name" value="Dual-sp_phosphatase_cat-dom"/>
</dbReference>
<evidence type="ECO:0000259" key="5">
    <source>
        <dbReference type="PROSITE" id="PS50054"/>
    </source>
</evidence>
<accession>A0A915E7N6</accession>
<evidence type="ECO:0000313" key="8">
    <source>
        <dbReference type="WBParaSite" id="jg3437"/>
    </source>
</evidence>
<comment type="similarity">
    <text evidence="1">Belongs to the protein-tyrosine phosphatase family. Non-receptor class dual specificity subfamily.</text>
</comment>
<sequence length="275" mass="30757">MAPLSFKVNTEYAQISELVPRLFISGVSALSIGNMKAFNVALIVNATKEVPNLKSLGEIQRMKLWVDDVPEEDLFPHFDIVTDQIHAVIQDGGNVLVHCVAGVSRSASICLAYLTKYYCRNLRDAYHLMCSKRPMVRPNLGFWRQLIHYEQLLKGNAGSVRIIRDEAQPDRLLPDVYLKESIPERPLSPERIDAMDDHIPSSSNNQRERQRSGNSGRMKFSPVLSPLVEIAEAAAYRRSLSRHQTMEDVLPTCQEPILPATSIAPAISTYASSSP</sequence>
<name>A0A915E7N6_9BILA</name>
<dbReference type="Pfam" id="PF00782">
    <property type="entry name" value="DSPc"/>
    <property type="match status" value="1"/>
</dbReference>
<evidence type="ECO:0000313" key="7">
    <source>
        <dbReference type="Proteomes" id="UP000887574"/>
    </source>
</evidence>
<dbReference type="InterPro" id="IPR000387">
    <property type="entry name" value="Tyr_Pase_dom"/>
</dbReference>
<dbReference type="Proteomes" id="UP000887574">
    <property type="component" value="Unplaced"/>
</dbReference>
<evidence type="ECO:0000256" key="1">
    <source>
        <dbReference type="ARBA" id="ARBA00008601"/>
    </source>
</evidence>
<dbReference type="SUPFAM" id="SSF52799">
    <property type="entry name" value="(Phosphotyrosine protein) phosphatases II"/>
    <property type="match status" value="1"/>
</dbReference>
<dbReference type="InterPro" id="IPR029021">
    <property type="entry name" value="Prot-tyrosine_phosphatase-like"/>
</dbReference>
<dbReference type="WBParaSite" id="jg3437">
    <property type="protein sequence ID" value="jg3437"/>
    <property type="gene ID" value="jg3437"/>
</dbReference>
<feature type="region of interest" description="Disordered" evidence="4">
    <location>
        <begin position="188"/>
        <end position="220"/>
    </location>
</feature>
<dbReference type="PANTHER" id="PTHR45961:SF9">
    <property type="entry name" value="DUAL SPECIFICITY PROTEIN PHOSPHATASE 14"/>
    <property type="match status" value="1"/>
</dbReference>
<evidence type="ECO:0000259" key="6">
    <source>
        <dbReference type="PROSITE" id="PS50056"/>
    </source>
</evidence>